<dbReference type="InterPro" id="IPR050090">
    <property type="entry name" value="Tyrosine_recombinase_XerCD"/>
</dbReference>
<dbReference type="Proteomes" id="UP001500191">
    <property type="component" value="Unassembled WGS sequence"/>
</dbReference>
<dbReference type="InterPro" id="IPR011010">
    <property type="entry name" value="DNA_brk_join_enz"/>
</dbReference>
<dbReference type="InterPro" id="IPR010998">
    <property type="entry name" value="Integrase_recombinase_N"/>
</dbReference>
<evidence type="ECO:0000256" key="3">
    <source>
        <dbReference type="PROSITE-ProRule" id="PRU01248"/>
    </source>
</evidence>
<keyword evidence="7" id="KW-1185">Reference proteome</keyword>
<dbReference type="InterPro" id="IPR013762">
    <property type="entry name" value="Integrase-like_cat_sf"/>
</dbReference>
<dbReference type="Gene3D" id="1.10.150.130">
    <property type="match status" value="1"/>
</dbReference>
<dbReference type="PROSITE" id="PS51900">
    <property type="entry name" value="CB"/>
    <property type="match status" value="1"/>
</dbReference>
<dbReference type="InterPro" id="IPR044068">
    <property type="entry name" value="CB"/>
</dbReference>
<keyword evidence="1 3" id="KW-0238">DNA-binding</keyword>
<gene>
    <name evidence="6" type="ORF">GCM10008937_24090</name>
</gene>
<evidence type="ECO:0000256" key="2">
    <source>
        <dbReference type="ARBA" id="ARBA00023172"/>
    </source>
</evidence>
<feature type="domain" description="Core-binding (CB)" evidence="5">
    <location>
        <begin position="1"/>
        <end position="87"/>
    </location>
</feature>
<sequence length="297" mass="33686">MQISELWQQFYLHLRARRRTAATLRYYECTERVFARFLEAQGLVLMAEDVRVSHLRLFLRWLEDQGLNIGGVHAHARAVRALFNWSAHEEILEKSPAQRLELPTLVRERMPTVTAAVVKSLLGACRDSDQPLRDAALIVTLFDTGLRVQELVDLRMTDLLFPQGLIRVLGKGNKERFVPIGAKATLAVNAYLRKERRPAVAGQEQVLLNRGGQPLTKSGVQIRLSKLAVRVKIARQDCAPHAFRRGFAVEFLRNGGDVFTLQQILGHSSLDMTRRYVTYLDGDLKAAHLRFSPGDRL</sequence>
<dbReference type="PANTHER" id="PTHR30349:SF81">
    <property type="entry name" value="TYROSINE RECOMBINASE XERC"/>
    <property type="match status" value="1"/>
</dbReference>
<dbReference type="Pfam" id="PF00589">
    <property type="entry name" value="Phage_integrase"/>
    <property type="match status" value="1"/>
</dbReference>
<dbReference type="SUPFAM" id="SSF56349">
    <property type="entry name" value="DNA breaking-rejoining enzymes"/>
    <property type="match status" value="1"/>
</dbReference>
<reference evidence="7" key="1">
    <citation type="journal article" date="2019" name="Int. J. Syst. Evol. Microbiol.">
        <title>The Global Catalogue of Microorganisms (GCM) 10K type strain sequencing project: providing services to taxonomists for standard genome sequencing and annotation.</title>
        <authorList>
            <consortium name="The Broad Institute Genomics Platform"/>
            <consortium name="The Broad Institute Genome Sequencing Center for Infectious Disease"/>
            <person name="Wu L."/>
            <person name="Ma J."/>
        </authorList>
    </citation>
    <scope>NUCLEOTIDE SEQUENCE [LARGE SCALE GENOMIC DNA]</scope>
    <source>
        <strain evidence="7">JCM 14368</strain>
    </source>
</reference>
<evidence type="ECO:0000259" key="5">
    <source>
        <dbReference type="PROSITE" id="PS51900"/>
    </source>
</evidence>
<feature type="domain" description="Tyr recombinase" evidence="4">
    <location>
        <begin position="108"/>
        <end position="289"/>
    </location>
</feature>
<dbReference type="InterPro" id="IPR002104">
    <property type="entry name" value="Integrase_catalytic"/>
</dbReference>
<name>A0ABP3M8P7_9DEIO</name>
<evidence type="ECO:0000259" key="4">
    <source>
        <dbReference type="PROSITE" id="PS51898"/>
    </source>
</evidence>
<proteinExistence type="predicted"/>
<protein>
    <submittedName>
        <fullName evidence="6">Tyrosine-type recombinase/integrase</fullName>
    </submittedName>
</protein>
<dbReference type="RefSeq" id="WP_343759173.1">
    <property type="nucleotide sequence ID" value="NZ_BAAADB010000022.1"/>
</dbReference>
<dbReference type="PANTHER" id="PTHR30349">
    <property type="entry name" value="PHAGE INTEGRASE-RELATED"/>
    <property type="match status" value="1"/>
</dbReference>
<comment type="caution">
    <text evidence="6">The sequence shown here is derived from an EMBL/GenBank/DDBJ whole genome shotgun (WGS) entry which is preliminary data.</text>
</comment>
<keyword evidence="2" id="KW-0233">DNA recombination</keyword>
<dbReference type="Gene3D" id="1.10.443.10">
    <property type="entry name" value="Intergrase catalytic core"/>
    <property type="match status" value="1"/>
</dbReference>
<evidence type="ECO:0000313" key="7">
    <source>
        <dbReference type="Proteomes" id="UP001500191"/>
    </source>
</evidence>
<dbReference type="PROSITE" id="PS51898">
    <property type="entry name" value="TYR_RECOMBINASE"/>
    <property type="match status" value="1"/>
</dbReference>
<accession>A0ABP3M8P7</accession>
<dbReference type="EMBL" id="BAAADB010000022">
    <property type="protein sequence ID" value="GAA0515495.1"/>
    <property type="molecule type" value="Genomic_DNA"/>
</dbReference>
<evidence type="ECO:0000313" key="6">
    <source>
        <dbReference type="EMBL" id="GAA0515495.1"/>
    </source>
</evidence>
<evidence type="ECO:0000256" key="1">
    <source>
        <dbReference type="ARBA" id="ARBA00023125"/>
    </source>
</evidence>
<organism evidence="6 7">
    <name type="scientific">Deinococcus depolymerans</name>
    <dbReference type="NCBI Taxonomy" id="392408"/>
    <lineage>
        <taxon>Bacteria</taxon>
        <taxon>Thermotogati</taxon>
        <taxon>Deinococcota</taxon>
        <taxon>Deinococci</taxon>
        <taxon>Deinococcales</taxon>
        <taxon>Deinococcaceae</taxon>
        <taxon>Deinococcus</taxon>
    </lineage>
</organism>